<dbReference type="EMBL" id="JBHSEP010000007">
    <property type="protein sequence ID" value="MFC4598900.1"/>
    <property type="molecule type" value="Genomic_DNA"/>
</dbReference>
<feature type="compositionally biased region" description="Basic and acidic residues" evidence="1">
    <location>
        <begin position="140"/>
        <end position="151"/>
    </location>
</feature>
<feature type="region of interest" description="Disordered" evidence="1">
    <location>
        <begin position="140"/>
        <end position="166"/>
    </location>
</feature>
<comment type="caution">
    <text evidence="2">The sequence shown here is derived from an EMBL/GenBank/DDBJ whole genome shotgun (WGS) entry which is preliminary data.</text>
</comment>
<evidence type="ECO:0000313" key="2">
    <source>
        <dbReference type="EMBL" id="MFC4598900.1"/>
    </source>
</evidence>
<organism evidence="2 3">
    <name type="scientific">Cohnella hongkongensis</name>
    <dbReference type="NCBI Taxonomy" id="178337"/>
    <lineage>
        <taxon>Bacteria</taxon>
        <taxon>Bacillati</taxon>
        <taxon>Bacillota</taxon>
        <taxon>Bacilli</taxon>
        <taxon>Bacillales</taxon>
        <taxon>Paenibacillaceae</taxon>
        <taxon>Cohnella</taxon>
    </lineage>
</organism>
<accession>A0ABV9FD30</accession>
<dbReference type="PANTHER" id="PTHR33639">
    <property type="entry name" value="THIOL-DISULFIDE OXIDOREDUCTASE DCC"/>
    <property type="match status" value="1"/>
</dbReference>
<dbReference type="PANTHER" id="PTHR33639:SF2">
    <property type="entry name" value="DUF393 DOMAIN-CONTAINING PROTEIN"/>
    <property type="match status" value="1"/>
</dbReference>
<dbReference type="Pfam" id="PF04134">
    <property type="entry name" value="DCC1-like"/>
    <property type="match status" value="1"/>
</dbReference>
<name>A0ABV9FD30_9BACL</name>
<evidence type="ECO:0000256" key="1">
    <source>
        <dbReference type="SAM" id="MobiDB-lite"/>
    </source>
</evidence>
<reference evidence="3" key="1">
    <citation type="journal article" date="2019" name="Int. J. Syst. Evol. Microbiol.">
        <title>The Global Catalogue of Microorganisms (GCM) 10K type strain sequencing project: providing services to taxonomists for standard genome sequencing and annotation.</title>
        <authorList>
            <consortium name="The Broad Institute Genomics Platform"/>
            <consortium name="The Broad Institute Genome Sequencing Center for Infectious Disease"/>
            <person name="Wu L."/>
            <person name="Ma J."/>
        </authorList>
    </citation>
    <scope>NUCLEOTIDE SEQUENCE [LARGE SCALE GENOMIC DNA]</scope>
    <source>
        <strain evidence="3">CCUG 49571</strain>
    </source>
</reference>
<dbReference type="InterPro" id="IPR007263">
    <property type="entry name" value="DCC1-like"/>
</dbReference>
<dbReference type="RefSeq" id="WP_378095655.1">
    <property type="nucleotide sequence ID" value="NZ_JBHSEP010000007.1"/>
</dbReference>
<protein>
    <submittedName>
        <fullName evidence="2">Thiol-disulfide oxidoreductase DCC family protein</fullName>
    </submittedName>
</protein>
<gene>
    <name evidence="2" type="ORF">ACFO3S_11680</name>
</gene>
<dbReference type="Proteomes" id="UP001596028">
    <property type="component" value="Unassembled WGS sequence"/>
</dbReference>
<evidence type="ECO:0000313" key="3">
    <source>
        <dbReference type="Proteomes" id="UP001596028"/>
    </source>
</evidence>
<keyword evidence="3" id="KW-1185">Reference proteome</keyword>
<dbReference type="InterPro" id="IPR052927">
    <property type="entry name" value="DCC_oxidoreductase"/>
</dbReference>
<proteinExistence type="predicted"/>
<sequence>MKPTASPSELVVLLIDGHCNLCHGLAKFVVRRDKRAIFRFASLQSELGRRLLKDGGLPESLPDTFVMIENGKYYTKSTAALRIGRKLGWPWAVAYPAIVLPRFARDSVYGFVARRRYRWFGRSDSCLLPTPDMRSRFLDFADGNGRKEGRGDGPITSRGRGPEADV</sequence>